<dbReference type="WBParaSite" id="L893_g7149.t1">
    <property type="protein sequence ID" value="L893_g7149.t1"/>
    <property type="gene ID" value="L893_g7149"/>
</dbReference>
<reference evidence="2" key="1">
    <citation type="submission" date="2016-11" db="UniProtKB">
        <authorList>
            <consortium name="WormBaseParasite"/>
        </authorList>
    </citation>
    <scope>IDENTIFICATION</scope>
</reference>
<evidence type="ECO:0000313" key="1">
    <source>
        <dbReference type="Proteomes" id="UP000095287"/>
    </source>
</evidence>
<keyword evidence="1" id="KW-1185">Reference proteome</keyword>
<dbReference type="AlphaFoldDB" id="A0A1I8ALC4"/>
<name>A0A1I8ALC4_9BILA</name>
<sequence length="311" mass="36444">MDTVPWIFIESVCLRLLDRDSILESTKIPSTWGQICTVASEKIHTLRVLLDGKKKKIYAAAQPVLLQDYYSYYSNAVPLDSVDLKFITNFRIKTYNSYILPNSWKEITLDALQRLAHFIRPVRNERHPLRYDHRSFNTLWLSHESWEINGKMLSMRLPVDSVDLQYVKSDEFFESAGPLYYVHYEGPSLKQSTVDTLIQKFVPIDEGRCNLRQSLSDEQVTKLFEKCAISDKKVSVGVVPEVSTKILDLTNLAENYSEKEVREEGKLIYFFNRKDPMFGLQVCFYKERVELQFRYSKGNLFVFMAKLIRWD</sequence>
<organism evidence="1 2">
    <name type="scientific">Steinernema glaseri</name>
    <dbReference type="NCBI Taxonomy" id="37863"/>
    <lineage>
        <taxon>Eukaryota</taxon>
        <taxon>Metazoa</taxon>
        <taxon>Ecdysozoa</taxon>
        <taxon>Nematoda</taxon>
        <taxon>Chromadorea</taxon>
        <taxon>Rhabditida</taxon>
        <taxon>Tylenchina</taxon>
        <taxon>Panagrolaimomorpha</taxon>
        <taxon>Strongyloidoidea</taxon>
        <taxon>Steinernematidae</taxon>
        <taxon>Steinernema</taxon>
    </lineage>
</organism>
<dbReference type="Proteomes" id="UP000095287">
    <property type="component" value="Unplaced"/>
</dbReference>
<protein>
    <submittedName>
        <fullName evidence="2">F-box domain-containing protein</fullName>
    </submittedName>
</protein>
<evidence type="ECO:0000313" key="2">
    <source>
        <dbReference type="WBParaSite" id="L893_g7149.t1"/>
    </source>
</evidence>
<accession>A0A1I8ALC4</accession>
<proteinExistence type="predicted"/>